<gene>
    <name evidence="1" type="ORF">VTJ49DRAFT_932</name>
</gene>
<proteinExistence type="predicted"/>
<sequence>MPQKRRRQTPGARSPPPKFKYFLALPPEIRTMIYDVVLWRPQGIRGPGVDKSIVRAYYRFFLERGRVAKLQLGLLRVNRQVAVEAAQRFYSINKFTFSGLAGKSLESMYEDSHIFDQGWSRMIQWFREIGRNSAYIRHIEYDFGFVYLSEMRQTLDNIASLQPLVPNLRRLILRYYPGNGRIAPCCSRLGYPRQVCETILGPVRNAMRDAGFKGLEDVEMVPDLPNRPTLAKDEVEHDHGEEGYIPVPYVDLDWDL</sequence>
<dbReference type="InterPro" id="IPR038883">
    <property type="entry name" value="AN11006-like"/>
</dbReference>
<evidence type="ECO:0000313" key="2">
    <source>
        <dbReference type="Proteomes" id="UP001583172"/>
    </source>
</evidence>
<evidence type="ECO:0000313" key="1">
    <source>
        <dbReference type="EMBL" id="KAL1840015.1"/>
    </source>
</evidence>
<dbReference type="EMBL" id="JAZGSY010000131">
    <property type="protein sequence ID" value="KAL1840015.1"/>
    <property type="molecule type" value="Genomic_DNA"/>
</dbReference>
<dbReference type="PANTHER" id="PTHR42085:SF8">
    <property type="entry name" value="F-BOX DOMAIN-CONTAINING PROTEIN"/>
    <property type="match status" value="1"/>
</dbReference>
<accession>A0ABR3VDR3</accession>
<keyword evidence="2" id="KW-1185">Reference proteome</keyword>
<reference evidence="1 2" key="1">
    <citation type="journal article" date="2024" name="Commun. Biol.">
        <title>Comparative genomic analysis of thermophilic fungi reveals convergent evolutionary adaptations and gene losses.</title>
        <authorList>
            <person name="Steindorff A.S."/>
            <person name="Aguilar-Pontes M.V."/>
            <person name="Robinson A.J."/>
            <person name="Andreopoulos B."/>
            <person name="LaButti K."/>
            <person name="Kuo A."/>
            <person name="Mondo S."/>
            <person name="Riley R."/>
            <person name="Otillar R."/>
            <person name="Haridas S."/>
            <person name="Lipzen A."/>
            <person name="Grimwood J."/>
            <person name="Schmutz J."/>
            <person name="Clum A."/>
            <person name="Reid I.D."/>
            <person name="Moisan M.C."/>
            <person name="Butler G."/>
            <person name="Nguyen T.T.M."/>
            <person name="Dewar K."/>
            <person name="Conant G."/>
            <person name="Drula E."/>
            <person name="Henrissat B."/>
            <person name="Hansel C."/>
            <person name="Singer S."/>
            <person name="Hutchinson M.I."/>
            <person name="de Vries R.P."/>
            <person name="Natvig D.O."/>
            <person name="Powell A.J."/>
            <person name="Tsang A."/>
            <person name="Grigoriev I.V."/>
        </authorList>
    </citation>
    <scope>NUCLEOTIDE SEQUENCE [LARGE SCALE GENOMIC DNA]</scope>
    <source>
        <strain evidence="1 2">CBS 620.91</strain>
    </source>
</reference>
<protein>
    <submittedName>
        <fullName evidence="1">Uncharacterized protein</fullName>
    </submittedName>
</protein>
<name>A0ABR3VDR3_HUMIN</name>
<dbReference type="Proteomes" id="UP001583172">
    <property type="component" value="Unassembled WGS sequence"/>
</dbReference>
<dbReference type="PANTHER" id="PTHR42085">
    <property type="entry name" value="F-BOX DOMAIN-CONTAINING PROTEIN"/>
    <property type="match status" value="1"/>
</dbReference>
<comment type="caution">
    <text evidence="1">The sequence shown here is derived from an EMBL/GenBank/DDBJ whole genome shotgun (WGS) entry which is preliminary data.</text>
</comment>
<organism evidence="1 2">
    <name type="scientific">Humicola insolens</name>
    <name type="common">Soft-rot fungus</name>
    <dbReference type="NCBI Taxonomy" id="85995"/>
    <lineage>
        <taxon>Eukaryota</taxon>
        <taxon>Fungi</taxon>
        <taxon>Dikarya</taxon>
        <taxon>Ascomycota</taxon>
        <taxon>Pezizomycotina</taxon>
        <taxon>Sordariomycetes</taxon>
        <taxon>Sordariomycetidae</taxon>
        <taxon>Sordariales</taxon>
        <taxon>Chaetomiaceae</taxon>
        <taxon>Mycothermus</taxon>
    </lineage>
</organism>